<dbReference type="Proteomes" id="UP000003711">
    <property type="component" value="Unassembled WGS sequence"/>
</dbReference>
<gene>
    <name evidence="1" type="ORF">BACCELL_00236</name>
</gene>
<evidence type="ECO:0000313" key="1">
    <source>
        <dbReference type="EMBL" id="EEF92120.1"/>
    </source>
</evidence>
<dbReference type="HOGENOM" id="CLU_3179889_0_0_10"/>
<sequence length="46" mass="5244">MAQIYSVIHTFTSFNGTKRDRESNLTVIPADYKSISFNFASLKDKT</sequence>
<dbReference type="EMBL" id="ACCH01000018">
    <property type="protein sequence ID" value="EEF92120.1"/>
    <property type="molecule type" value="Genomic_DNA"/>
</dbReference>
<comment type="caution">
    <text evidence="1">The sequence shown here is derived from an EMBL/GenBank/DDBJ whole genome shotgun (WGS) entry which is preliminary data.</text>
</comment>
<evidence type="ECO:0000313" key="2">
    <source>
        <dbReference type="Proteomes" id="UP000003711"/>
    </source>
</evidence>
<accession>E2N7J3</accession>
<protein>
    <submittedName>
        <fullName evidence="1">Uncharacterized protein</fullName>
    </submittedName>
</protein>
<name>E2N7J3_9BACE</name>
<reference evidence="1 2" key="2">
    <citation type="submission" date="2009-01" db="EMBL/GenBank/DDBJ databases">
        <title>Draft genome sequence of Bacteroides cellulosilyticus (DSM 14838).</title>
        <authorList>
            <person name="Sudarsanam P."/>
            <person name="Ley R."/>
            <person name="Guruge J."/>
            <person name="Turnbaugh P.J."/>
            <person name="Mahowald M."/>
            <person name="Liep D."/>
            <person name="Gordon J."/>
        </authorList>
    </citation>
    <scope>NUCLEOTIDE SEQUENCE [LARGE SCALE GENOMIC DNA]</scope>
    <source>
        <strain evidence="1 2">DSM 14838</strain>
    </source>
</reference>
<organism evidence="1 2">
    <name type="scientific">Bacteroides cellulosilyticus DSM 14838</name>
    <dbReference type="NCBI Taxonomy" id="537012"/>
    <lineage>
        <taxon>Bacteria</taxon>
        <taxon>Pseudomonadati</taxon>
        <taxon>Bacteroidota</taxon>
        <taxon>Bacteroidia</taxon>
        <taxon>Bacteroidales</taxon>
        <taxon>Bacteroidaceae</taxon>
        <taxon>Bacteroides</taxon>
    </lineage>
</organism>
<proteinExistence type="predicted"/>
<dbReference type="AlphaFoldDB" id="E2N7J3"/>
<reference evidence="1 2" key="1">
    <citation type="submission" date="2008-12" db="EMBL/GenBank/DDBJ databases">
        <authorList>
            <person name="Fulton L."/>
            <person name="Clifton S."/>
            <person name="Fulton B."/>
            <person name="Xu J."/>
            <person name="Minx P."/>
            <person name="Pepin K.H."/>
            <person name="Johnson M."/>
            <person name="Bhonagiri V."/>
            <person name="Nash W.E."/>
            <person name="Mardis E.R."/>
            <person name="Wilson R.K."/>
        </authorList>
    </citation>
    <scope>NUCLEOTIDE SEQUENCE [LARGE SCALE GENOMIC DNA]</scope>
    <source>
        <strain evidence="1 2">DSM 14838</strain>
    </source>
</reference>